<reference evidence="2" key="2">
    <citation type="submission" date="2019-02" db="EMBL/GenBank/DDBJ databases">
        <title>Opniocepnalus argus Var Kimnra genome.</title>
        <authorList>
            <person name="Zhou C."/>
            <person name="Xiao S."/>
        </authorList>
    </citation>
    <scope>NUCLEOTIDE SEQUENCE [LARGE SCALE GENOMIC DNA]</scope>
</reference>
<evidence type="ECO:0000313" key="2">
    <source>
        <dbReference type="Proteomes" id="UP000503349"/>
    </source>
</evidence>
<dbReference type="AlphaFoldDB" id="A0A6G1PMH0"/>
<reference evidence="1 2" key="1">
    <citation type="submission" date="2019-02" db="EMBL/GenBank/DDBJ databases">
        <title>Opniocepnalus argus genome.</title>
        <authorList>
            <person name="Zhou C."/>
            <person name="Xiao S."/>
        </authorList>
    </citation>
    <scope>NUCLEOTIDE SEQUENCE [LARGE SCALE GENOMIC DNA]</scope>
    <source>
        <strain evidence="1">OARG1902GOOAL</strain>
        <tissue evidence="1">Muscle</tissue>
    </source>
</reference>
<keyword evidence="2" id="KW-1185">Reference proteome</keyword>
<organism evidence="1 2">
    <name type="scientific">Channa argus</name>
    <name type="common">Northern snakehead</name>
    <name type="synonym">Ophicephalus argus</name>
    <dbReference type="NCBI Taxonomy" id="215402"/>
    <lineage>
        <taxon>Eukaryota</taxon>
        <taxon>Metazoa</taxon>
        <taxon>Chordata</taxon>
        <taxon>Craniata</taxon>
        <taxon>Vertebrata</taxon>
        <taxon>Euteleostomi</taxon>
        <taxon>Actinopterygii</taxon>
        <taxon>Neopterygii</taxon>
        <taxon>Teleostei</taxon>
        <taxon>Neoteleostei</taxon>
        <taxon>Acanthomorphata</taxon>
        <taxon>Anabantaria</taxon>
        <taxon>Anabantiformes</taxon>
        <taxon>Channoidei</taxon>
        <taxon>Channidae</taxon>
        <taxon>Channa</taxon>
    </lineage>
</organism>
<dbReference type="Proteomes" id="UP000503349">
    <property type="component" value="Chromosome 6"/>
</dbReference>
<evidence type="ECO:0000313" key="1">
    <source>
        <dbReference type="EMBL" id="KAF3691344.1"/>
    </source>
</evidence>
<accession>A0A6G1PMH0</accession>
<dbReference type="EMBL" id="CM015717">
    <property type="protein sequence ID" value="KAF3691344.1"/>
    <property type="molecule type" value="Genomic_DNA"/>
</dbReference>
<protein>
    <submittedName>
        <fullName evidence="1">Uncharacterized protein</fullName>
    </submittedName>
</protein>
<sequence length="73" mass="8343">MQCSFVPSLSVPYIAAQNVDTVRADFFQWNKSEKCPPRTGFLKCLQSQPVCAFTLTLLDWLMKILVLGFNRND</sequence>
<proteinExistence type="predicted"/>
<gene>
    <name evidence="1" type="ORF">EXN66_Car007019</name>
</gene>
<name>A0A6G1PMH0_CHAAH</name>